<dbReference type="PANTHER" id="PTHR12526:SF630">
    <property type="entry name" value="GLYCOSYLTRANSFERASE"/>
    <property type="match status" value="1"/>
</dbReference>
<accession>A0A5C4X070</accession>
<dbReference type="AlphaFoldDB" id="A0A5C4X070"/>
<gene>
    <name evidence="3" type="ORF">FHQ09_16935</name>
</gene>
<evidence type="ECO:0000256" key="1">
    <source>
        <dbReference type="ARBA" id="ARBA00022679"/>
    </source>
</evidence>
<protein>
    <submittedName>
        <fullName evidence="3">Glycosyltransferase</fullName>
    </submittedName>
</protein>
<dbReference type="Gene3D" id="3.40.50.2000">
    <property type="entry name" value="Glycogen Phosphorylase B"/>
    <property type="match status" value="3"/>
</dbReference>
<evidence type="ECO:0000313" key="3">
    <source>
        <dbReference type="EMBL" id="TNM52969.1"/>
    </source>
</evidence>
<evidence type="ECO:0000259" key="2">
    <source>
        <dbReference type="Pfam" id="PF00534"/>
    </source>
</evidence>
<reference evidence="3 4" key="1">
    <citation type="submission" date="2019-06" db="EMBL/GenBank/DDBJ databases">
        <authorList>
            <person name="Mardanova A.M."/>
            <person name="Pudova D.S."/>
            <person name="Shagimardanova E.I."/>
            <person name="Gogoleva N.E."/>
            <person name="Lutfullin M.T."/>
            <person name="Hadieva G.F."/>
            <person name="Sharipova M.R."/>
        </authorList>
    </citation>
    <scope>NUCLEOTIDE SEQUENCE [LARGE SCALE GENOMIC DNA]</scope>
    <source>
        <strain evidence="3 4">MG-1</strain>
    </source>
</reference>
<organism evidence="3 4">
    <name type="scientific">Brevibacterium sediminis</name>
    <dbReference type="NCBI Taxonomy" id="1857024"/>
    <lineage>
        <taxon>Bacteria</taxon>
        <taxon>Bacillati</taxon>
        <taxon>Actinomycetota</taxon>
        <taxon>Actinomycetes</taxon>
        <taxon>Micrococcales</taxon>
        <taxon>Brevibacteriaceae</taxon>
        <taxon>Brevibacterium</taxon>
    </lineage>
</organism>
<dbReference type="PANTHER" id="PTHR12526">
    <property type="entry name" value="GLYCOSYLTRANSFERASE"/>
    <property type="match status" value="1"/>
</dbReference>
<dbReference type="EMBL" id="VDMQ01000013">
    <property type="protein sequence ID" value="TNM52969.1"/>
    <property type="molecule type" value="Genomic_DNA"/>
</dbReference>
<dbReference type="SUPFAM" id="SSF53756">
    <property type="entry name" value="UDP-Glycosyltransferase/glycogen phosphorylase"/>
    <property type="match status" value="1"/>
</dbReference>
<sequence length="532" mass="59797">MTQSMNEEPESRAELILGSAESLRIFILMSGSLTYGAAGLANSVISRATILSNAGYQVSILVDVWQRDINSHVARLRDSGRLSRNVDVRNIHGDLRNGASAPDGFELCERVTPRVSAYIGDLEPREDSEDPCVVRFYSSGRYRYFGYRRNGDSIDFLDELVDGKRKRRLFFSPEGLLAKTVEYSSGDAVLEEYFTANGLVYLRKDLRKNSGISRIKLLNTEGRYLSLRDDSHLLEHWFRTLVDVRATDVVISEYAFRFDALERVKSVSGTPVVYTLHSSHLASPFEVHSPIKSELSHTFSNAEKMSALVVLTPQQKLDIQKRIPHLTNVYAIPHAAPSNHHPNVQTPGCREPGLVVLVGRLSEFKGQRLAIQQFESVLNRVENARLEIWGRGPDERVLTDLVHELGLEDRIQMCGFTYDPASVYRRAEVALFPSQHEGQCLGVMEAMQEGAVPVCFDFKYGARMLVEDMVSGIITQRDDMADMLDSVVVLLQNSKFLTSLSLKAIDKVSEFSAERLVRDWGQLFSRVQKADG</sequence>
<comment type="caution">
    <text evidence="3">The sequence shown here is derived from an EMBL/GenBank/DDBJ whole genome shotgun (WGS) entry which is preliminary data.</text>
</comment>
<dbReference type="GO" id="GO:0016757">
    <property type="term" value="F:glycosyltransferase activity"/>
    <property type="evidence" value="ECO:0007669"/>
    <property type="project" value="InterPro"/>
</dbReference>
<feature type="domain" description="Glycosyl transferase family 1" evidence="2">
    <location>
        <begin position="352"/>
        <end position="500"/>
    </location>
</feature>
<name>A0A5C4X070_9MICO</name>
<dbReference type="Proteomes" id="UP000314223">
    <property type="component" value="Unassembled WGS sequence"/>
</dbReference>
<evidence type="ECO:0000313" key="4">
    <source>
        <dbReference type="Proteomes" id="UP000314223"/>
    </source>
</evidence>
<dbReference type="InterPro" id="IPR001296">
    <property type="entry name" value="Glyco_trans_1"/>
</dbReference>
<proteinExistence type="predicted"/>
<keyword evidence="1 3" id="KW-0808">Transferase</keyword>
<dbReference type="Pfam" id="PF00534">
    <property type="entry name" value="Glycos_transf_1"/>
    <property type="match status" value="1"/>
</dbReference>